<gene>
    <name evidence="2" type="ORF">MANY_24060</name>
</gene>
<accession>A0A6N4W7Q8</accession>
<organism evidence="2 3">
    <name type="scientific">Mycolicibacterium anyangense</name>
    <dbReference type="NCBI Taxonomy" id="1431246"/>
    <lineage>
        <taxon>Bacteria</taxon>
        <taxon>Bacillati</taxon>
        <taxon>Actinomycetota</taxon>
        <taxon>Actinomycetes</taxon>
        <taxon>Mycobacteriales</taxon>
        <taxon>Mycobacteriaceae</taxon>
        <taxon>Mycolicibacterium</taxon>
    </lineage>
</organism>
<dbReference type="Pfam" id="PF03167">
    <property type="entry name" value="UDG"/>
    <property type="match status" value="1"/>
</dbReference>
<dbReference type="AlphaFoldDB" id="A0A6N4W7Q8"/>
<dbReference type="Proteomes" id="UP000467249">
    <property type="component" value="Chromosome"/>
</dbReference>
<evidence type="ECO:0000313" key="2">
    <source>
        <dbReference type="EMBL" id="BBZ77069.1"/>
    </source>
</evidence>
<dbReference type="InterPro" id="IPR036895">
    <property type="entry name" value="Uracil-DNA_glycosylase-like_sf"/>
</dbReference>
<sequence length="165" mass="18304">MSSSPLLEGLPPIADRQARLLILGNMPSVMSLAAGQYYGNPRNAFWRIISELFDVTADAPYAQRTEELRRHGIAVWDVLKHCRRIGSLDSAVEPGSMVANDFASFFAAHRGIRRVFFNGAAAEGNYARLVHTQTDVDYFRLPSTSPAQTMRYADKLSAWRVIAGS</sequence>
<dbReference type="RefSeq" id="WP_163804440.1">
    <property type="nucleotide sequence ID" value="NZ_AP022620.1"/>
</dbReference>
<dbReference type="InterPro" id="IPR026353">
    <property type="entry name" value="Hypoxan-DNA_Glyclase"/>
</dbReference>
<reference evidence="2 3" key="1">
    <citation type="journal article" date="2019" name="Emerg. Microbes Infect.">
        <title>Comprehensive subspecies identification of 175 nontuberculous mycobacteria species based on 7547 genomic profiles.</title>
        <authorList>
            <person name="Matsumoto Y."/>
            <person name="Kinjo T."/>
            <person name="Motooka D."/>
            <person name="Nabeya D."/>
            <person name="Jung N."/>
            <person name="Uechi K."/>
            <person name="Horii T."/>
            <person name="Iida T."/>
            <person name="Fujita J."/>
            <person name="Nakamura S."/>
        </authorList>
    </citation>
    <scope>NUCLEOTIDE SEQUENCE [LARGE SCALE GENOMIC DNA]</scope>
    <source>
        <strain evidence="2 3">JCM 30275</strain>
    </source>
</reference>
<dbReference type="SMART" id="SM00987">
    <property type="entry name" value="UreE_C"/>
    <property type="match status" value="1"/>
</dbReference>
<keyword evidence="3" id="KW-1185">Reference proteome</keyword>
<evidence type="ECO:0000313" key="3">
    <source>
        <dbReference type="Proteomes" id="UP000467249"/>
    </source>
</evidence>
<proteinExistence type="predicted"/>
<dbReference type="SUPFAM" id="SSF52141">
    <property type="entry name" value="Uracil-DNA glycosylase-like"/>
    <property type="match status" value="1"/>
</dbReference>
<dbReference type="CDD" id="cd10032">
    <property type="entry name" value="UDG-F6_HDG"/>
    <property type="match status" value="1"/>
</dbReference>
<dbReference type="SMART" id="SM00986">
    <property type="entry name" value="UDG"/>
    <property type="match status" value="1"/>
</dbReference>
<dbReference type="Gene3D" id="3.40.470.10">
    <property type="entry name" value="Uracil-DNA glycosylase-like domain"/>
    <property type="match status" value="1"/>
</dbReference>
<name>A0A6N4W7Q8_9MYCO</name>
<dbReference type="KEGG" id="many:MANY_24060"/>
<dbReference type="NCBIfam" id="TIGR04274">
    <property type="entry name" value="hypoxanDNAglyco"/>
    <property type="match status" value="1"/>
</dbReference>
<dbReference type="InterPro" id="IPR005122">
    <property type="entry name" value="Uracil-DNA_glycosylase-like"/>
</dbReference>
<evidence type="ECO:0000259" key="1">
    <source>
        <dbReference type="SMART" id="SM00986"/>
    </source>
</evidence>
<feature type="domain" description="Uracil-DNA glycosylase-like" evidence="1">
    <location>
        <begin position="11"/>
        <end position="163"/>
    </location>
</feature>
<dbReference type="EMBL" id="AP022620">
    <property type="protein sequence ID" value="BBZ77069.1"/>
    <property type="molecule type" value="Genomic_DNA"/>
</dbReference>
<protein>
    <submittedName>
        <fullName evidence="2">DNA-deoxyinosine glycosylase</fullName>
    </submittedName>
</protein>